<gene>
    <name evidence="1" type="ORF">LY89DRAFT_675304</name>
</gene>
<reference evidence="1 2" key="1">
    <citation type="submission" date="2015-10" db="EMBL/GenBank/DDBJ databases">
        <title>Full genome of DAOMC 229536 Phialocephala scopiformis, a fungal endophyte of spruce producing the potent anti-insectan compound rugulosin.</title>
        <authorList>
            <consortium name="DOE Joint Genome Institute"/>
            <person name="Walker A.K."/>
            <person name="Frasz S.L."/>
            <person name="Seifert K.A."/>
            <person name="Miller J.D."/>
            <person name="Mondo S.J."/>
            <person name="Labutti K."/>
            <person name="Lipzen A."/>
            <person name="Dockter R."/>
            <person name="Kennedy M."/>
            <person name="Grigoriev I.V."/>
            <person name="Spatafora J.W."/>
        </authorList>
    </citation>
    <scope>NUCLEOTIDE SEQUENCE [LARGE SCALE GENOMIC DNA]</scope>
    <source>
        <strain evidence="1 2">CBS 120377</strain>
    </source>
</reference>
<organism evidence="1 2">
    <name type="scientific">Mollisia scopiformis</name>
    <name type="common">Conifer needle endophyte fungus</name>
    <name type="synonym">Phialocephala scopiformis</name>
    <dbReference type="NCBI Taxonomy" id="149040"/>
    <lineage>
        <taxon>Eukaryota</taxon>
        <taxon>Fungi</taxon>
        <taxon>Dikarya</taxon>
        <taxon>Ascomycota</taxon>
        <taxon>Pezizomycotina</taxon>
        <taxon>Leotiomycetes</taxon>
        <taxon>Helotiales</taxon>
        <taxon>Mollisiaceae</taxon>
        <taxon>Mollisia</taxon>
    </lineage>
</organism>
<dbReference type="GeneID" id="28823224"/>
<name>A0A132BDM0_MOLSC</name>
<sequence>MTLGDILKADPGRRIFASLYLGLQQQSAIPFARCRDKYNLEQYKEKMPCTVPLYDRLVGEQANFDEIARIAKGIAETHSEFELRFGTPFIYPNLAAELRAGRGDRRVIYSLLSSGYDAVRKDLNRELGDVLVYRNSSFRQNKDYRQLPQIHRIRDDNRTKNVSARMNVARRLDKYKANICFGGSQKKQCEQGPWCSGCG</sequence>
<dbReference type="EMBL" id="KQ947429">
    <property type="protein sequence ID" value="KUJ10478.1"/>
    <property type="molecule type" value="Genomic_DNA"/>
</dbReference>
<dbReference type="AlphaFoldDB" id="A0A132BDM0"/>
<accession>A0A132BDM0</accession>
<dbReference type="Proteomes" id="UP000070700">
    <property type="component" value="Unassembled WGS sequence"/>
</dbReference>
<proteinExistence type="predicted"/>
<evidence type="ECO:0000313" key="2">
    <source>
        <dbReference type="Proteomes" id="UP000070700"/>
    </source>
</evidence>
<evidence type="ECO:0000313" key="1">
    <source>
        <dbReference type="EMBL" id="KUJ10478.1"/>
    </source>
</evidence>
<keyword evidence="2" id="KW-1185">Reference proteome</keyword>
<protein>
    <submittedName>
        <fullName evidence="1">Uncharacterized protein</fullName>
    </submittedName>
</protein>
<dbReference type="KEGG" id="psco:LY89DRAFT_675304"/>
<dbReference type="InParanoid" id="A0A132BDM0"/>
<dbReference type="RefSeq" id="XP_018064833.1">
    <property type="nucleotide sequence ID" value="XM_018213498.1"/>
</dbReference>